<evidence type="ECO:0000313" key="5">
    <source>
        <dbReference type="Proteomes" id="UP000697710"/>
    </source>
</evidence>
<dbReference type="SUPFAM" id="SSF51182">
    <property type="entry name" value="RmlC-like cupins"/>
    <property type="match status" value="1"/>
</dbReference>
<dbReference type="InterPro" id="IPR011051">
    <property type="entry name" value="RmlC_Cupin_sf"/>
</dbReference>
<evidence type="ECO:0000256" key="1">
    <source>
        <dbReference type="RuleBase" id="RU003457"/>
    </source>
</evidence>
<dbReference type="AlphaFoldDB" id="A0A956RQH1"/>
<organism evidence="4 5">
    <name type="scientific">Eiseniibacteriota bacterium</name>
    <dbReference type="NCBI Taxonomy" id="2212470"/>
    <lineage>
        <taxon>Bacteria</taxon>
        <taxon>Candidatus Eiseniibacteriota</taxon>
    </lineage>
</organism>
<proteinExistence type="inferred from homology"/>
<evidence type="ECO:0000313" key="4">
    <source>
        <dbReference type="EMBL" id="MCA9727589.1"/>
    </source>
</evidence>
<protein>
    <submittedName>
        <fullName evidence="4">Pirin family protein</fullName>
    </submittedName>
</protein>
<sequence length="99" mass="10932">MKSTATRAVAPTDAADVPSRTESTRVRKEVVSVHDQPPGHWVGDGFAVRSLFSYSEMGAETSPFLLLDYAAPREFPPSKQRRGVGEHPHRGFETVTICY</sequence>
<reference evidence="4" key="2">
    <citation type="journal article" date="2021" name="Microbiome">
        <title>Successional dynamics and alternative stable states in a saline activated sludge microbial community over 9 years.</title>
        <authorList>
            <person name="Wang Y."/>
            <person name="Ye J."/>
            <person name="Ju F."/>
            <person name="Liu L."/>
            <person name="Boyd J.A."/>
            <person name="Deng Y."/>
            <person name="Parks D.H."/>
            <person name="Jiang X."/>
            <person name="Yin X."/>
            <person name="Woodcroft B.J."/>
            <person name="Tyson G.W."/>
            <person name="Hugenholtz P."/>
            <person name="Polz M.F."/>
            <person name="Zhang T."/>
        </authorList>
    </citation>
    <scope>NUCLEOTIDE SEQUENCE</scope>
    <source>
        <strain evidence="4">HKST-UBA01</strain>
    </source>
</reference>
<dbReference type="PANTHER" id="PTHR43594:SF1">
    <property type="entry name" value="QUERCETIN 2,3-DIOXYGENASE PA2418-RELATED"/>
    <property type="match status" value="1"/>
</dbReference>
<dbReference type="InterPro" id="IPR014710">
    <property type="entry name" value="RmlC-like_jellyroll"/>
</dbReference>
<dbReference type="EMBL" id="JAGQHR010000195">
    <property type="protein sequence ID" value="MCA9727589.1"/>
    <property type="molecule type" value="Genomic_DNA"/>
</dbReference>
<feature type="region of interest" description="Disordered" evidence="2">
    <location>
        <begin position="1"/>
        <end position="32"/>
    </location>
</feature>
<dbReference type="PANTHER" id="PTHR43594">
    <property type="entry name" value="QUERCETIN 2,3-DIOXYGENASE"/>
    <property type="match status" value="1"/>
</dbReference>
<dbReference type="InterPro" id="IPR053186">
    <property type="entry name" value="QDO-related"/>
</dbReference>
<name>A0A956RQH1_UNCEI</name>
<dbReference type="Proteomes" id="UP000697710">
    <property type="component" value="Unassembled WGS sequence"/>
</dbReference>
<gene>
    <name evidence="4" type="ORF">KC729_07895</name>
</gene>
<dbReference type="InterPro" id="IPR003829">
    <property type="entry name" value="Pirin_N_dom"/>
</dbReference>
<evidence type="ECO:0000259" key="3">
    <source>
        <dbReference type="Pfam" id="PF02678"/>
    </source>
</evidence>
<feature type="domain" description="Pirin N-terminal" evidence="3">
    <location>
        <begin position="47"/>
        <end position="98"/>
    </location>
</feature>
<dbReference type="Pfam" id="PF02678">
    <property type="entry name" value="Pirin"/>
    <property type="match status" value="1"/>
</dbReference>
<feature type="compositionally biased region" description="Basic and acidic residues" evidence="2">
    <location>
        <begin position="22"/>
        <end position="32"/>
    </location>
</feature>
<dbReference type="Gene3D" id="2.60.120.10">
    <property type="entry name" value="Jelly Rolls"/>
    <property type="match status" value="1"/>
</dbReference>
<comment type="caution">
    <text evidence="4">The sequence shown here is derived from an EMBL/GenBank/DDBJ whole genome shotgun (WGS) entry which is preliminary data.</text>
</comment>
<comment type="similarity">
    <text evidence="1">Belongs to the pirin family.</text>
</comment>
<evidence type="ECO:0000256" key="2">
    <source>
        <dbReference type="SAM" id="MobiDB-lite"/>
    </source>
</evidence>
<accession>A0A956RQH1</accession>
<reference evidence="4" key="1">
    <citation type="submission" date="2020-04" db="EMBL/GenBank/DDBJ databases">
        <authorList>
            <person name="Zhang T."/>
        </authorList>
    </citation>
    <scope>NUCLEOTIDE SEQUENCE</scope>
    <source>
        <strain evidence="4">HKST-UBA01</strain>
    </source>
</reference>
<feature type="non-terminal residue" evidence="4">
    <location>
        <position position="99"/>
    </location>
</feature>